<dbReference type="Gene3D" id="3.90.1150.10">
    <property type="entry name" value="Aspartate Aminotransferase, domain 1"/>
    <property type="match status" value="1"/>
</dbReference>
<evidence type="ECO:0000256" key="8">
    <source>
        <dbReference type="ARBA" id="ARBA00050776"/>
    </source>
</evidence>
<dbReference type="PANTHER" id="PTHR11601:SF34">
    <property type="entry name" value="CYSTEINE DESULFURASE"/>
    <property type="match status" value="1"/>
</dbReference>
<dbReference type="SUPFAM" id="SSF53383">
    <property type="entry name" value="PLP-dependent transferases"/>
    <property type="match status" value="1"/>
</dbReference>
<name>A0A9D2G332_9FIRM</name>
<evidence type="ECO:0000313" key="11">
    <source>
        <dbReference type="Proteomes" id="UP000824102"/>
    </source>
</evidence>
<dbReference type="GO" id="GO:0046872">
    <property type="term" value="F:metal ion binding"/>
    <property type="evidence" value="ECO:0007669"/>
    <property type="project" value="UniProtKB-KW"/>
</dbReference>
<evidence type="ECO:0000256" key="7">
    <source>
        <dbReference type="ARBA" id="ARBA00023014"/>
    </source>
</evidence>
<protein>
    <submittedName>
        <fullName evidence="10">Cysteine desulfurase</fullName>
    </submittedName>
</protein>
<organism evidence="10 11">
    <name type="scientific">Candidatus Gallimonas intestinavium</name>
    <dbReference type="NCBI Taxonomy" id="2838603"/>
    <lineage>
        <taxon>Bacteria</taxon>
        <taxon>Bacillati</taxon>
        <taxon>Bacillota</taxon>
        <taxon>Clostridia</taxon>
        <taxon>Candidatus Gallimonas</taxon>
    </lineage>
</organism>
<dbReference type="AlphaFoldDB" id="A0A9D2G332"/>
<dbReference type="PANTHER" id="PTHR11601">
    <property type="entry name" value="CYSTEINE DESULFURYLASE FAMILY MEMBER"/>
    <property type="match status" value="1"/>
</dbReference>
<dbReference type="GO" id="GO:0031071">
    <property type="term" value="F:cysteine desulfurase activity"/>
    <property type="evidence" value="ECO:0007669"/>
    <property type="project" value="UniProtKB-EC"/>
</dbReference>
<keyword evidence="7" id="KW-0411">Iron-sulfur</keyword>
<keyword evidence="6" id="KW-0408">Iron</keyword>
<evidence type="ECO:0000256" key="4">
    <source>
        <dbReference type="ARBA" id="ARBA00022723"/>
    </source>
</evidence>
<evidence type="ECO:0000256" key="2">
    <source>
        <dbReference type="ARBA" id="ARBA00006490"/>
    </source>
</evidence>
<accession>A0A9D2G332</accession>
<gene>
    <name evidence="10" type="ORF">H9964_01125</name>
</gene>
<keyword evidence="4" id="KW-0479">Metal-binding</keyword>
<keyword evidence="3" id="KW-0808">Transferase</keyword>
<sequence>MNVYLDYAATAPLRGEVLERMLPLLKENFGNPDSLHAYGRKAAYLVTEARDRVASLLGGKPNEVYFTSGGTEADNWAVRRLAAGAPFAVSAIEHAAVLSAAGLRGEHILLPCGADGRISPAAVEDAVRRGARLVAVMAVNNETGVIQPVKELAAAAHAGGALFFCDAVQAGRSCDLKALTAVSDAVSLSAHKLGGPKGTGVLWVKRGVRLAPLIAGGEQERSLRGGTLNVAGIVGMAEALALASEEREAFCAHTRACRDAFEDHIRSALGDGARIDGGEAERVPNLSHITFREGGEWLLSALDLQGIACSGGAACSAHAALPSHVLLAMGRTPEEAKRGVRFSFGMETTAEETRYAAETAIGLLRARTK</sequence>
<comment type="catalytic activity">
    <reaction evidence="8">
        <text>(sulfur carrier)-H + L-cysteine = (sulfur carrier)-SH + L-alanine</text>
        <dbReference type="Rhea" id="RHEA:43892"/>
        <dbReference type="Rhea" id="RHEA-COMP:14737"/>
        <dbReference type="Rhea" id="RHEA-COMP:14739"/>
        <dbReference type="ChEBI" id="CHEBI:29917"/>
        <dbReference type="ChEBI" id="CHEBI:35235"/>
        <dbReference type="ChEBI" id="CHEBI:57972"/>
        <dbReference type="ChEBI" id="CHEBI:64428"/>
        <dbReference type="EC" id="2.8.1.7"/>
    </reaction>
</comment>
<comment type="similarity">
    <text evidence="2">Belongs to the class-V pyridoxal-phosphate-dependent aminotransferase family. NifS/IscS subfamily.</text>
</comment>
<dbReference type="InterPro" id="IPR015424">
    <property type="entry name" value="PyrdxlP-dep_Trfase"/>
</dbReference>
<comment type="cofactor">
    <cofactor evidence="1">
        <name>pyridoxal 5'-phosphate</name>
        <dbReference type="ChEBI" id="CHEBI:597326"/>
    </cofactor>
</comment>
<dbReference type="Gene3D" id="1.10.260.50">
    <property type="match status" value="1"/>
</dbReference>
<dbReference type="InterPro" id="IPR016454">
    <property type="entry name" value="Cysteine_dSase"/>
</dbReference>
<dbReference type="InterPro" id="IPR015421">
    <property type="entry name" value="PyrdxlP-dep_Trfase_major"/>
</dbReference>
<evidence type="ECO:0000256" key="3">
    <source>
        <dbReference type="ARBA" id="ARBA00022679"/>
    </source>
</evidence>
<feature type="domain" description="Aminotransferase class V" evidence="9">
    <location>
        <begin position="3"/>
        <end position="352"/>
    </location>
</feature>
<dbReference type="InterPro" id="IPR015422">
    <property type="entry name" value="PyrdxlP-dep_Trfase_small"/>
</dbReference>
<evidence type="ECO:0000256" key="5">
    <source>
        <dbReference type="ARBA" id="ARBA00022898"/>
    </source>
</evidence>
<comment type="caution">
    <text evidence="10">The sequence shown here is derived from an EMBL/GenBank/DDBJ whole genome shotgun (WGS) entry which is preliminary data.</text>
</comment>
<evidence type="ECO:0000256" key="6">
    <source>
        <dbReference type="ARBA" id="ARBA00023004"/>
    </source>
</evidence>
<reference evidence="10" key="2">
    <citation type="submission" date="2021-04" db="EMBL/GenBank/DDBJ databases">
        <authorList>
            <person name="Gilroy R."/>
        </authorList>
    </citation>
    <scope>NUCLEOTIDE SEQUENCE</scope>
    <source>
        <strain evidence="10">ChiW7-2402</strain>
    </source>
</reference>
<dbReference type="PIRSF" id="PIRSF005572">
    <property type="entry name" value="NifS"/>
    <property type="match status" value="1"/>
</dbReference>
<dbReference type="GO" id="GO:0051536">
    <property type="term" value="F:iron-sulfur cluster binding"/>
    <property type="evidence" value="ECO:0007669"/>
    <property type="project" value="UniProtKB-KW"/>
</dbReference>
<proteinExistence type="inferred from homology"/>
<evidence type="ECO:0000313" key="10">
    <source>
        <dbReference type="EMBL" id="HIZ72164.1"/>
    </source>
</evidence>
<dbReference type="Proteomes" id="UP000824102">
    <property type="component" value="Unassembled WGS sequence"/>
</dbReference>
<keyword evidence="5" id="KW-0663">Pyridoxal phosphate</keyword>
<evidence type="ECO:0000256" key="1">
    <source>
        <dbReference type="ARBA" id="ARBA00001933"/>
    </source>
</evidence>
<dbReference type="Gene3D" id="3.40.640.10">
    <property type="entry name" value="Type I PLP-dependent aspartate aminotransferase-like (Major domain)"/>
    <property type="match status" value="1"/>
</dbReference>
<dbReference type="EMBL" id="DXBB01000022">
    <property type="protein sequence ID" value="HIZ72164.1"/>
    <property type="molecule type" value="Genomic_DNA"/>
</dbReference>
<dbReference type="Pfam" id="PF00266">
    <property type="entry name" value="Aminotran_5"/>
    <property type="match status" value="1"/>
</dbReference>
<reference evidence="10" key="1">
    <citation type="journal article" date="2021" name="PeerJ">
        <title>Extensive microbial diversity within the chicken gut microbiome revealed by metagenomics and culture.</title>
        <authorList>
            <person name="Gilroy R."/>
            <person name="Ravi A."/>
            <person name="Getino M."/>
            <person name="Pursley I."/>
            <person name="Horton D.L."/>
            <person name="Alikhan N.F."/>
            <person name="Baker D."/>
            <person name="Gharbi K."/>
            <person name="Hall N."/>
            <person name="Watson M."/>
            <person name="Adriaenssens E.M."/>
            <person name="Foster-Nyarko E."/>
            <person name="Jarju S."/>
            <person name="Secka A."/>
            <person name="Antonio M."/>
            <person name="Oren A."/>
            <person name="Chaudhuri R.R."/>
            <person name="La Ragione R."/>
            <person name="Hildebrand F."/>
            <person name="Pallen M.J."/>
        </authorList>
    </citation>
    <scope>NUCLEOTIDE SEQUENCE</scope>
    <source>
        <strain evidence="10">ChiW7-2402</strain>
    </source>
</reference>
<dbReference type="InterPro" id="IPR000192">
    <property type="entry name" value="Aminotrans_V_dom"/>
</dbReference>
<evidence type="ECO:0000259" key="9">
    <source>
        <dbReference type="Pfam" id="PF00266"/>
    </source>
</evidence>